<gene>
    <name evidence="1" type="ORF">GCM10010832_10140</name>
</gene>
<evidence type="ECO:0000313" key="1">
    <source>
        <dbReference type="EMBL" id="GGE31782.1"/>
    </source>
</evidence>
<evidence type="ECO:0000313" key="2">
    <source>
        <dbReference type="Proteomes" id="UP000599179"/>
    </source>
</evidence>
<protein>
    <recommendedName>
        <fullName evidence="3">Two-component sensor histidine kinase</fullName>
    </recommendedName>
</protein>
<organism evidence="1 2">
    <name type="scientific">Psychroflexus planctonicus</name>
    <dbReference type="NCBI Taxonomy" id="1526575"/>
    <lineage>
        <taxon>Bacteria</taxon>
        <taxon>Pseudomonadati</taxon>
        <taxon>Bacteroidota</taxon>
        <taxon>Flavobacteriia</taxon>
        <taxon>Flavobacteriales</taxon>
        <taxon>Flavobacteriaceae</taxon>
        <taxon>Psychroflexus</taxon>
    </lineage>
</organism>
<evidence type="ECO:0008006" key="3">
    <source>
        <dbReference type="Google" id="ProtNLM"/>
    </source>
</evidence>
<dbReference type="RefSeq" id="WP_188458020.1">
    <property type="nucleotide sequence ID" value="NZ_BMGM01000004.1"/>
</dbReference>
<dbReference type="EMBL" id="BMGM01000004">
    <property type="protein sequence ID" value="GGE31782.1"/>
    <property type="molecule type" value="Genomic_DNA"/>
</dbReference>
<dbReference type="Proteomes" id="UP000599179">
    <property type="component" value="Unassembled WGS sequence"/>
</dbReference>
<comment type="caution">
    <text evidence="1">The sequence shown here is derived from an EMBL/GenBank/DDBJ whole genome shotgun (WGS) entry which is preliminary data.</text>
</comment>
<accession>A0ABQ1SH39</accession>
<keyword evidence="2" id="KW-1185">Reference proteome</keyword>
<sequence>MGKFKKMKWFGSYSIQFVLIFISVLLAFMLSEWSSDREERISELKILTEINNSLDRDLYDIESNIEGYKYSMRSAEVIENWLSKKAIPQDSINLYYQILFRNYTPIINRSAYESLKATSIKTISNDSLRLEIISVYDYYYRILEKLEDEIYEMQDYRNHIEITNEIITPYMEFDENLELIQLRPANNLSDQDQNTIKRCLWKTEQNREFKLREYTFVSEKIKALQVQIEKELEEE</sequence>
<reference evidence="2" key="1">
    <citation type="journal article" date="2019" name="Int. J. Syst. Evol. Microbiol.">
        <title>The Global Catalogue of Microorganisms (GCM) 10K type strain sequencing project: providing services to taxonomists for standard genome sequencing and annotation.</title>
        <authorList>
            <consortium name="The Broad Institute Genomics Platform"/>
            <consortium name="The Broad Institute Genome Sequencing Center for Infectious Disease"/>
            <person name="Wu L."/>
            <person name="Ma J."/>
        </authorList>
    </citation>
    <scope>NUCLEOTIDE SEQUENCE [LARGE SCALE GENOMIC DNA]</scope>
    <source>
        <strain evidence="2">CGMCC 1.12931</strain>
    </source>
</reference>
<proteinExistence type="predicted"/>
<name>A0ABQ1SH39_9FLAO</name>